<gene>
    <name evidence="1" type="ORF">PssvBMR5_gp06</name>
</gene>
<evidence type="ECO:0000313" key="2">
    <source>
        <dbReference type="Proteomes" id="UP000501738"/>
    </source>
</evidence>
<dbReference type="Proteomes" id="UP000501738">
    <property type="component" value="Segment"/>
</dbReference>
<evidence type="ECO:0000313" key="1">
    <source>
        <dbReference type="EMBL" id="QJD54774.1"/>
    </source>
</evidence>
<organism evidence="1 2">
    <name type="scientific">Pseudomonas phage MR5</name>
    <dbReference type="NCBI Taxonomy" id="2711172"/>
    <lineage>
        <taxon>Viruses</taxon>
        <taxon>Duplodnaviria</taxon>
        <taxon>Heunggongvirae</taxon>
        <taxon>Uroviricota</taxon>
        <taxon>Caudoviricetes</taxon>
        <taxon>Autographivirales</taxon>
        <taxon>Autoscriptoviridae</taxon>
        <taxon>Krylovirinae</taxon>
        <taxon>Mojovirus</taxon>
        <taxon>Mojovirus MR5</taxon>
    </lineage>
</organism>
<dbReference type="EMBL" id="MT104468">
    <property type="protein sequence ID" value="QJD54774.1"/>
    <property type="molecule type" value="Genomic_DNA"/>
</dbReference>
<name>A0A6M3TCP3_9CAUD</name>
<keyword evidence="2" id="KW-1185">Reference proteome</keyword>
<protein>
    <submittedName>
        <fullName evidence="1">Uncharacterized protein</fullName>
    </submittedName>
</protein>
<proteinExistence type="predicted"/>
<accession>A0A6M3TCP3</accession>
<sequence>MNSNHMRDTAMQKTLSAIFRSIEKAHYGTETKADAMLAVFSSWQAQSEHPLTMQVVDELVADAYSQNGWSQRIGRPAAGDVPAPAIIKVYVSTVRAGIRLGVDVVACQSMQELRNANKAARTKLHFKSAEKAMQEAPELVGVSIQSPGTLTGALLHDLYAVRAALPEDSAATLDAQLHKILQQYIKKAPPELRLVA</sequence>
<reference evidence="1 2" key="1">
    <citation type="journal article" date="2020" name="Microb. Biotechnol.">
        <title>Phage biocontrol to combat Pseudomonas syringae pathogens causing disease in cherry.</title>
        <authorList>
            <person name="Rabiey M."/>
            <person name="Roy S.R."/>
            <person name="Holtappels D."/>
            <person name="Franceschetti L."/>
            <person name="Quilty B.J."/>
            <person name="Creeth R."/>
            <person name="Sundin G.W."/>
            <person name="Wagemans J."/>
            <person name="Lavigne R."/>
            <person name="Jackson R.W."/>
        </authorList>
    </citation>
    <scope>NUCLEOTIDE SEQUENCE [LARGE SCALE GENOMIC DNA]</scope>
</reference>